<gene>
    <name evidence="1" type="ORF">M6B38_223970</name>
</gene>
<dbReference type="AlphaFoldDB" id="A0AAX6DVX5"/>
<evidence type="ECO:0000313" key="1">
    <source>
        <dbReference type="EMBL" id="KAJ6795943.1"/>
    </source>
</evidence>
<proteinExistence type="predicted"/>
<accession>A0AAX6DVX5</accession>
<evidence type="ECO:0000313" key="2">
    <source>
        <dbReference type="Proteomes" id="UP001140949"/>
    </source>
</evidence>
<protein>
    <submittedName>
        <fullName evidence="1">Uncharacterized protein</fullName>
    </submittedName>
</protein>
<keyword evidence="2" id="KW-1185">Reference proteome</keyword>
<comment type="caution">
    <text evidence="1">The sequence shown here is derived from an EMBL/GenBank/DDBJ whole genome shotgun (WGS) entry which is preliminary data.</text>
</comment>
<organism evidence="1 2">
    <name type="scientific">Iris pallida</name>
    <name type="common">Sweet iris</name>
    <dbReference type="NCBI Taxonomy" id="29817"/>
    <lineage>
        <taxon>Eukaryota</taxon>
        <taxon>Viridiplantae</taxon>
        <taxon>Streptophyta</taxon>
        <taxon>Embryophyta</taxon>
        <taxon>Tracheophyta</taxon>
        <taxon>Spermatophyta</taxon>
        <taxon>Magnoliopsida</taxon>
        <taxon>Liliopsida</taxon>
        <taxon>Asparagales</taxon>
        <taxon>Iridaceae</taxon>
        <taxon>Iridoideae</taxon>
        <taxon>Irideae</taxon>
        <taxon>Iris</taxon>
    </lineage>
</organism>
<reference evidence="1" key="1">
    <citation type="journal article" date="2023" name="GigaByte">
        <title>Genome assembly of the bearded iris, Iris pallida Lam.</title>
        <authorList>
            <person name="Bruccoleri R.E."/>
            <person name="Oakeley E.J."/>
            <person name="Faust A.M.E."/>
            <person name="Altorfer M."/>
            <person name="Dessus-Babus S."/>
            <person name="Burckhardt D."/>
            <person name="Oertli M."/>
            <person name="Naumann U."/>
            <person name="Petersen F."/>
            <person name="Wong J."/>
        </authorList>
    </citation>
    <scope>NUCLEOTIDE SEQUENCE</scope>
    <source>
        <strain evidence="1">GSM-AAB239-AS_SAM_17_03QT</strain>
    </source>
</reference>
<sequence>MAARNDDLFVDTVGSFRKGRLYGVGSLAPLHASVQRFPPSPPPTTAPTDDDVRSQLAHLHEAVSSLREQLAAYFLPPSTTAGPSTAVAGPSTTGVGPSSVGRLSFNPVTPLVPPPTVTTLLDLIPPEQLRQLLDHVFDGLSP</sequence>
<name>A0AAX6DVX5_IRIPA</name>
<dbReference type="EMBL" id="JANAVB010041619">
    <property type="protein sequence ID" value="KAJ6795943.1"/>
    <property type="molecule type" value="Genomic_DNA"/>
</dbReference>
<reference evidence="1" key="2">
    <citation type="submission" date="2023-04" db="EMBL/GenBank/DDBJ databases">
        <authorList>
            <person name="Bruccoleri R.E."/>
            <person name="Oakeley E.J."/>
            <person name="Faust A.-M."/>
            <person name="Dessus-Babus S."/>
            <person name="Altorfer M."/>
            <person name="Burckhardt D."/>
            <person name="Oertli M."/>
            <person name="Naumann U."/>
            <person name="Petersen F."/>
            <person name="Wong J."/>
        </authorList>
    </citation>
    <scope>NUCLEOTIDE SEQUENCE</scope>
    <source>
        <strain evidence="1">GSM-AAB239-AS_SAM_17_03QT</strain>
        <tissue evidence="1">Leaf</tissue>
    </source>
</reference>
<dbReference type="Proteomes" id="UP001140949">
    <property type="component" value="Unassembled WGS sequence"/>
</dbReference>